<proteinExistence type="predicted"/>
<sequence>GGNVNQARKITPLLTLKRVNVAADSALFAVKDMCLE</sequence>
<dbReference type="EMBL" id="LAZR01048398">
    <property type="protein sequence ID" value="KKK92022.1"/>
    <property type="molecule type" value="Genomic_DNA"/>
</dbReference>
<gene>
    <name evidence="1" type="ORF">LCGC14_2707110</name>
</gene>
<organism evidence="1">
    <name type="scientific">marine sediment metagenome</name>
    <dbReference type="NCBI Taxonomy" id="412755"/>
    <lineage>
        <taxon>unclassified sequences</taxon>
        <taxon>metagenomes</taxon>
        <taxon>ecological metagenomes</taxon>
    </lineage>
</organism>
<dbReference type="AlphaFoldDB" id="A0A0F8ZE02"/>
<protein>
    <submittedName>
        <fullName evidence="1">Uncharacterized protein</fullName>
    </submittedName>
</protein>
<evidence type="ECO:0000313" key="1">
    <source>
        <dbReference type="EMBL" id="KKK92022.1"/>
    </source>
</evidence>
<feature type="non-terminal residue" evidence="1">
    <location>
        <position position="1"/>
    </location>
</feature>
<accession>A0A0F8ZE02</accession>
<name>A0A0F8ZE02_9ZZZZ</name>
<reference evidence="1" key="1">
    <citation type="journal article" date="2015" name="Nature">
        <title>Complex archaea that bridge the gap between prokaryotes and eukaryotes.</title>
        <authorList>
            <person name="Spang A."/>
            <person name="Saw J.H."/>
            <person name="Jorgensen S.L."/>
            <person name="Zaremba-Niedzwiedzka K."/>
            <person name="Martijn J."/>
            <person name="Lind A.E."/>
            <person name="van Eijk R."/>
            <person name="Schleper C."/>
            <person name="Guy L."/>
            <person name="Ettema T.J."/>
        </authorList>
    </citation>
    <scope>NUCLEOTIDE SEQUENCE</scope>
</reference>
<comment type="caution">
    <text evidence="1">The sequence shown here is derived from an EMBL/GenBank/DDBJ whole genome shotgun (WGS) entry which is preliminary data.</text>
</comment>